<sequence>MTQHDLTVHEETQGRCKHRPLWPGFTDTSLQIRSRTFLIVVKCPPYILGLSVYKAVLVMSSNDKTSSGT</sequence>
<dbReference type="EMBL" id="JAINUF010000005">
    <property type="protein sequence ID" value="KAJ8360556.1"/>
    <property type="molecule type" value="Genomic_DNA"/>
</dbReference>
<dbReference type="Proteomes" id="UP001152622">
    <property type="component" value="Chromosome 5"/>
</dbReference>
<name>A0A9Q1IZS6_SYNKA</name>
<accession>A0A9Q1IZS6</accession>
<dbReference type="AlphaFoldDB" id="A0A9Q1IZS6"/>
<reference evidence="1" key="1">
    <citation type="journal article" date="2023" name="Science">
        <title>Genome structures resolve the early diversification of teleost fishes.</title>
        <authorList>
            <person name="Parey E."/>
            <person name="Louis A."/>
            <person name="Montfort J."/>
            <person name="Bouchez O."/>
            <person name="Roques C."/>
            <person name="Iampietro C."/>
            <person name="Lluch J."/>
            <person name="Castinel A."/>
            <person name="Donnadieu C."/>
            <person name="Desvignes T."/>
            <person name="Floi Bucao C."/>
            <person name="Jouanno E."/>
            <person name="Wen M."/>
            <person name="Mejri S."/>
            <person name="Dirks R."/>
            <person name="Jansen H."/>
            <person name="Henkel C."/>
            <person name="Chen W.J."/>
            <person name="Zahm M."/>
            <person name="Cabau C."/>
            <person name="Klopp C."/>
            <person name="Thompson A.W."/>
            <person name="Robinson-Rechavi M."/>
            <person name="Braasch I."/>
            <person name="Lecointre G."/>
            <person name="Bobe J."/>
            <person name="Postlethwait J.H."/>
            <person name="Berthelot C."/>
            <person name="Roest Crollius H."/>
            <person name="Guiguen Y."/>
        </authorList>
    </citation>
    <scope>NUCLEOTIDE SEQUENCE</scope>
    <source>
        <strain evidence="1">WJC10195</strain>
    </source>
</reference>
<proteinExistence type="predicted"/>
<protein>
    <submittedName>
        <fullName evidence="1">Uncharacterized protein</fullName>
    </submittedName>
</protein>
<evidence type="ECO:0000313" key="2">
    <source>
        <dbReference type="Proteomes" id="UP001152622"/>
    </source>
</evidence>
<organism evidence="1 2">
    <name type="scientific">Synaphobranchus kaupii</name>
    <name type="common">Kaup's arrowtooth eel</name>
    <dbReference type="NCBI Taxonomy" id="118154"/>
    <lineage>
        <taxon>Eukaryota</taxon>
        <taxon>Metazoa</taxon>
        <taxon>Chordata</taxon>
        <taxon>Craniata</taxon>
        <taxon>Vertebrata</taxon>
        <taxon>Euteleostomi</taxon>
        <taxon>Actinopterygii</taxon>
        <taxon>Neopterygii</taxon>
        <taxon>Teleostei</taxon>
        <taxon>Anguilliformes</taxon>
        <taxon>Synaphobranchidae</taxon>
        <taxon>Synaphobranchus</taxon>
    </lineage>
</organism>
<evidence type="ECO:0000313" key="1">
    <source>
        <dbReference type="EMBL" id="KAJ8360556.1"/>
    </source>
</evidence>
<keyword evidence="2" id="KW-1185">Reference proteome</keyword>
<gene>
    <name evidence="1" type="ORF">SKAU_G00170810</name>
</gene>
<comment type="caution">
    <text evidence="1">The sequence shown here is derived from an EMBL/GenBank/DDBJ whole genome shotgun (WGS) entry which is preliminary data.</text>
</comment>